<sequence length="300" mass="33207">MAGAGCCISAAVHPIALDESTEPIIVTFSWLGATKRPYSKYVQLWQSLGFRHVLAARSRVSSALVPPAGMRRARKFTRKLIQMAQQRPNAPILVHLFSGGGFIYMGCVCKLLAEWAPTSPAAADVRSRIRGVILDSSPANVTADVFSRALVAAALARPAEGIEESAGWLVKPTTAVIGRVLEIPTYKKQLRAMEQSWLQHAPPCPKLFLYSDADALIQPAAVEAFMEQLGRAGSETSRHKWGDSEHVSHFRQYPEEYTQQLVQFVKRVLPEQQVLTEQQDVPTQQQVLPEQQQQQLVQQA</sequence>
<dbReference type="Pfam" id="PF05705">
    <property type="entry name" value="DUF829"/>
    <property type="match status" value="1"/>
</dbReference>
<evidence type="ECO:0000256" key="1">
    <source>
        <dbReference type="ARBA" id="ARBA00007387"/>
    </source>
</evidence>
<evidence type="ECO:0000256" key="2">
    <source>
        <dbReference type="ARBA" id="ARBA00022692"/>
    </source>
</evidence>
<organism evidence="8 9">
    <name type="scientific">Tetradesmus obliquus</name>
    <name type="common">Green alga</name>
    <name type="synonym">Acutodesmus obliquus</name>
    <dbReference type="NCBI Taxonomy" id="3088"/>
    <lineage>
        <taxon>Eukaryota</taxon>
        <taxon>Viridiplantae</taxon>
        <taxon>Chlorophyta</taxon>
        <taxon>core chlorophytes</taxon>
        <taxon>Chlorophyceae</taxon>
        <taxon>CS clade</taxon>
        <taxon>Sphaeropleales</taxon>
        <taxon>Scenedesmaceae</taxon>
        <taxon>Tetradesmus</taxon>
    </lineage>
</organism>
<comment type="subcellular location">
    <subcellularLocation>
        <location evidence="6">Nucleus outer membrane</location>
        <topology evidence="6">Single-pass membrane protein</topology>
    </subcellularLocation>
</comment>
<evidence type="ECO:0000256" key="5">
    <source>
        <dbReference type="ARBA" id="ARBA00023242"/>
    </source>
</evidence>
<evidence type="ECO:0000256" key="4">
    <source>
        <dbReference type="ARBA" id="ARBA00023136"/>
    </source>
</evidence>
<evidence type="ECO:0000313" key="9">
    <source>
        <dbReference type="Proteomes" id="UP000256970"/>
    </source>
</evidence>
<dbReference type="InterPro" id="IPR008547">
    <property type="entry name" value="DUF829_TMEM53"/>
</dbReference>
<feature type="compositionally biased region" description="Low complexity" evidence="7">
    <location>
        <begin position="284"/>
        <end position="300"/>
    </location>
</feature>
<keyword evidence="4" id="KW-0472">Membrane</keyword>
<name>A0A383W209_TETOB</name>
<gene>
    <name evidence="8" type="ORF">BQ4739_LOCUS11218</name>
</gene>
<accession>A0A383W209</accession>
<dbReference type="SUPFAM" id="SSF53474">
    <property type="entry name" value="alpha/beta-Hydrolases"/>
    <property type="match status" value="1"/>
</dbReference>
<keyword evidence="5" id="KW-0539">Nucleus</keyword>
<keyword evidence="9" id="KW-1185">Reference proteome</keyword>
<dbReference type="PANTHER" id="PTHR12265">
    <property type="entry name" value="TRANSMEMBRANE PROTEIN 53"/>
    <property type="match status" value="1"/>
</dbReference>
<dbReference type="InterPro" id="IPR029058">
    <property type="entry name" value="AB_hydrolase_fold"/>
</dbReference>
<keyword evidence="3" id="KW-1133">Transmembrane helix</keyword>
<dbReference type="Proteomes" id="UP000256970">
    <property type="component" value="Unassembled WGS sequence"/>
</dbReference>
<protein>
    <submittedName>
        <fullName evidence="8">Uncharacterized protein</fullName>
    </submittedName>
</protein>
<dbReference type="PANTHER" id="PTHR12265:SF30">
    <property type="entry name" value="TRANSMEMBRANE PROTEIN 53"/>
    <property type="match status" value="1"/>
</dbReference>
<dbReference type="Gene3D" id="3.40.50.1820">
    <property type="entry name" value="alpha/beta hydrolase"/>
    <property type="match status" value="1"/>
</dbReference>
<proteinExistence type="inferred from homology"/>
<dbReference type="GO" id="GO:0005640">
    <property type="term" value="C:nuclear outer membrane"/>
    <property type="evidence" value="ECO:0007669"/>
    <property type="project" value="UniProtKB-SubCell"/>
</dbReference>
<dbReference type="AlphaFoldDB" id="A0A383W209"/>
<feature type="region of interest" description="Disordered" evidence="7">
    <location>
        <begin position="279"/>
        <end position="300"/>
    </location>
</feature>
<comment type="similarity">
    <text evidence="1">Belongs to the TMEM53 family.</text>
</comment>
<evidence type="ECO:0000313" key="8">
    <source>
        <dbReference type="EMBL" id="SZX71074.1"/>
    </source>
</evidence>
<evidence type="ECO:0000256" key="3">
    <source>
        <dbReference type="ARBA" id="ARBA00022989"/>
    </source>
</evidence>
<dbReference type="EMBL" id="FNXT01001024">
    <property type="protein sequence ID" value="SZX71074.1"/>
    <property type="molecule type" value="Genomic_DNA"/>
</dbReference>
<reference evidence="8 9" key="1">
    <citation type="submission" date="2016-10" db="EMBL/GenBank/DDBJ databases">
        <authorList>
            <person name="Cai Z."/>
        </authorList>
    </citation>
    <scope>NUCLEOTIDE SEQUENCE [LARGE SCALE GENOMIC DNA]</scope>
</reference>
<evidence type="ECO:0000256" key="6">
    <source>
        <dbReference type="ARBA" id="ARBA00034303"/>
    </source>
</evidence>
<evidence type="ECO:0000256" key="7">
    <source>
        <dbReference type="SAM" id="MobiDB-lite"/>
    </source>
</evidence>
<keyword evidence="2" id="KW-0812">Transmembrane</keyword>